<evidence type="ECO:0000313" key="2">
    <source>
        <dbReference type="Proteomes" id="UP000193986"/>
    </source>
</evidence>
<comment type="caution">
    <text evidence="1">The sequence shown here is derived from an EMBL/GenBank/DDBJ whole genome shotgun (WGS) entry which is preliminary data.</text>
</comment>
<dbReference type="InParanoid" id="A0A1Y2AVY3"/>
<protein>
    <submittedName>
        <fullName evidence="1">Uncharacterized protein</fullName>
    </submittedName>
</protein>
<gene>
    <name evidence="1" type="ORF">BCR39DRAFT_254917</name>
</gene>
<reference evidence="1 2" key="1">
    <citation type="submission" date="2016-07" db="EMBL/GenBank/DDBJ databases">
        <title>Pervasive Adenine N6-methylation of Active Genes in Fungi.</title>
        <authorList>
            <consortium name="DOE Joint Genome Institute"/>
            <person name="Mondo S.J."/>
            <person name="Dannebaum R.O."/>
            <person name="Kuo R.C."/>
            <person name="Labutti K."/>
            <person name="Haridas S."/>
            <person name="Kuo A."/>
            <person name="Salamov A."/>
            <person name="Ahrendt S.R."/>
            <person name="Lipzen A."/>
            <person name="Sullivan W."/>
            <person name="Andreopoulos W.B."/>
            <person name="Clum A."/>
            <person name="Lindquist E."/>
            <person name="Daum C."/>
            <person name="Ramamoorthy G.K."/>
            <person name="Gryganskyi A."/>
            <person name="Culley D."/>
            <person name="Magnuson J.K."/>
            <person name="James T.Y."/>
            <person name="O'Malley M.A."/>
            <person name="Stajich J.E."/>
            <person name="Spatafora J.W."/>
            <person name="Visel A."/>
            <person name="Grigoriev I.V."/>
        </authorList>
    </citation>
    <scope>NUCLEOTIDE SEQUENCE [LARGE SCALE GENOMIC DNA]</scope>
    <source>
        <strain evidence="1 2">68-887.2</strain>
    </source>
</reference>
<dbReference type="Proteomes" id="UP000193986">
    <property type="component" value="Unassembled WGS sequence"/>
</dbReference>
<dbReference type="EMBL" id="MCFC01000046">
    <property type="protein sequence ID" value="ORY26614.1"/>
    <property type="molecule type" value="Genomic_DNA"/>
</dbReference>
<name>A0A1Y2AVY3_9TREE</name>
<accession>A0A1Y2AVY3</accession>
<organism evidence="1 2">
    <name type="scientific">Naematelia encephala</name>
    <dbReference type="NCBI Taxonomy" id="71784"/>
    <lineage>
        <taxon>Eukaryota</taxon>
        <taxon>Fungi</taxon>
        <taxon>Dikarya</taxon>
        <taxon>Basidiomycota</taxon>
        <taxon>Agaricomycotina</taxon>
        <taxon>Tremellomycetes</taxon>
        <taxon>Tremellales</taxon>
        <taxon>Naemateliaceae</taxon>
        <taxon>Naematelia</taxon>
    </lineage>
</organism>
<sequence length="201" mass="23497">MIREGYKNTGSLRTKCRPFPRKTSLQNGIRTRSSRTKFERLQQLVNRYRTKHDLFRRARNHWIFPRSTFLDRCKIPRVRSRPCRLHLVLLRVTPIRRRHSISPVDICAQMSRDGLEVVPNGMKVESSLSLKVRRNVASFHNPCRKLTVHDRSGECRSLSSAMMIPPDLTSLHIRSRIHLPLFSPLSVSCFLPHLPLRRTVS</sequence>
<evidence type="ECO:0000313" key="1">
    <source>
        <dbReference type="EMBL" id="ORY26614.1"/>
    </source>
</evidence>
<keyword evidence="2" id="KW-1185">Reference proteome</keyword>
<dbReference type="AlphaFoldDB" id="A0A1Y2AVY3"/>
<proteinExistence type="predicted"/>